<proteinExistence type="predicted"/>
<accession>A0AB73IPN6</accession>
<keyword evidence="1" id="KW-0472">Membrane</keyword>
<evidence type="ECO:0000256" key="1">
    <source>
        <dbReference type="SAM" id="Phobius"/>
    </source>
</evidence>
<keyword evidence="1" id="KW-0812">Transmembrane</keyword>
<feature type="transmembrane region" description="Helical" evidence="1">
    <location>
        <begin position="13"/>
        <end position="33"/>
    </location>
</feature>
<dbReference type="RefSeq" id="WP_392396200.1">
    <property type="nucleotide sequence ID" value="NZ_JAURTK010000025.1"/>
</dbReference>
<reference evidence="2" key="1">
    <citation type="submission" date="2023-07" db="EMBL/GenBank/DDBJ databases">
        <title>Sorghum-associated microbial communities from plants grown in Nebraska, USA.</title>
        <authorList>
            <person name="Schachtman D."/>
        </authorList>
    </citation>
    <scope>NUCLEOTIDE SEQUENCE</scope>
    <source>
        <strain evidence="2">DS1061</strain>
    </source>
</reference>
<comment type="caution">
    <text evidence="2">The sequence shown here is derived from an EMBL/GenBank/DDBJ whole genome shotgun (WGS) entry which is preliminary data.</text>
</comment>
<feature type="transmembrane region" description="Helical" evidence="1">
    <location>
        <begin position="45"/>
        <end position="67"/>
    </location>
</feature>
<evidence type="ECO:0000313" key="3">
    <source>
        <dbReference type="Proteomes" id="UP001229486"/>
    </source>
</evidence>
<sequence>MYEFSLGFFRDSVPVWILVGAATAVAILMGVILCARGNVKSGTRVLMATVLPVGLVALLILVVGGGFNGMST</sequence>
<organism evidence="2 3">
    <name type="scientific">Paraburkholderia caledonica</name>
    <dbReference type="NCBI Taxonomy" id="134536"/>
    <lineage>
        <taxon>Bacteria</taxon>
        <taxon>Pseudomonadati</taxon>
        <taxon>Pseudomonadota</taxon>
        <taxon>Betaproteobacteria</taxon>
        <taxon>Burkholderiales</taxon>
        <taxon>Burkholderiaceae</taxon>
        <taxon>Paraburkholderia</taxon>
    </lineage>
</organism>
<dbReference type="Proteomes" id="UP001229486">
    <property type="component" value="Unassembled WGS sequence"/>
</dbReference>
<protein>
    <submittedName>
        <fullName evidence="2">Uncharacterized protein</fullName>
    </submittedName>
</protein>
<evidence type="ECO:0000313" key="2">
    <source>
        <dbReference type="EMBL" id="MDP9651641.1"/>
    </source>
</evidence>
<name>A0AB73IPN6_9BURK</name>
<dbReference type="EMBL" id="JAURTK010000025">
    <property type="protein sequence ID" value="MDP9651641.1"/>
    <property type="molecule type" value="Genomic_DNA"/>
</dbReference>
<dbReference type="AlphaFoldDB" id="A0AB73IPN6"/>
<keyword evidence="1" id="KW-1133">Transmembrane helix</keyword>
<gene>
    <name evidence="2" type="ORF">J2793_007116</name>
</gene>